<evidence type="ECO:0000259" key="1">
    <source>
        <dbReference type="Pfam" id="PF12702"/>
    </source>
</evidence>
<feature type="domain" description="Lipocalin-like" evidence="1">
    <location>
        <begin position="21"/>
        <end position="112"/>
    </location>
</feature>
<dbReference type="RefSeq" id="WP_270214450.1">
    <property type="nucleotide sequence ID" value="NZ_CAUAJF010000109.1"/>
</dbReference>
<dbReference type="Proteomes" id="UP000262954">
    <property type="component" value="Unassembled WGS sequence"/>
</dbReference>
<protein>
    <recommendedName>
        <fullName evidence="1">Lipocalin-like domain-containing protein</fullName>
    </recommendedName>
</protein>
<name>A0A354LYW5_9BACT</name>
<dbReference type="InterPro" id="IPR024311">
    <property type="entry name" value="Lipocalin-like"/>
</dbReference>
<gene>
    <name evidence="2" type="ORF">DDY73_00470</name>
</gene>
<sequence>MKHLLNFMVVLSTIILTACNNTNIEGSWVELIPGMPDIKQGFTLRANGNASSINMKSLLYEKWEHKNNLLILSGKSIGNHQTLSFTDTLTIEKLTQDSLILKKGKLILRYAKTEEADTEKIIPASIITPAKKTFPVKGQLIIGHEVRSFTAEGDSCSYWIIDQTKELIQKYDEITKGSKNGTPVYVELDVIDMGKTDEGFAADYEGVYSVTKIKKITNY</sequence>
<evidence type="ECO:0000313" key="3">
    <source>
        <dbReference type="Proteomes" id="UP000262954"/>
    </source>
</evidence>
<reference evidence="2 3" key="1">
    <citation type="journal article" date="2018" name="Nat. Biotechnol.">
        <title>A standardized bacterial taxonomy based on genome phylogeny substantially revises the tree of life.</title>
        <authorList>
            <person name="Parks D.H."/>
            <person name="Chuvochina M."/>
            <person name="Waite D.W."/>
            <person name="Rinke C."/>
            <person name="Skarshewski A."/>
            <person name="Chaumeil P.A."/>
            <person name="Hugenholtz P."/>
        </authorList>
    </citation>
    <scope>NUCLEOTIDE SEQUENCE [LARGE SCALE GENOMIC DNA]</scope>
    <source>
        <strain evidence="2">UBA11482</strain>
    </source>
</reference>
<dbReference type="EMBL" id="DNWC01000009">
    <property type="protein sequence ID" value="HBJ07454.1"/>
    <property type="molecule type" value="Genomic_DNA"/>
</dbReference>
<dbReference type="Pfam" id="PF12702">
    <property type="entry name" value="Lipocalin_3"/>
    <property type="match status" value="1"/>
</dbReference>
<dbReference type="AlphaFoldDB" id="A0A354LYW5"/>
<proteinExistence type="predicted"/>
<organism evidence="2 3">
    <name type="scientific">Coprobacter fastidiosus</name>
    <dbReference type="NCBI Taxonomy" id="1099853"/>
    <lineage>
        <taxon>Bacteria</taxon>
        <taxon>Pseudomonadati</taxon>
        <taxon>Bacteroidota</taxon>
        <taxon>Bacteroidia</taxon>
        <taxon>Bacteroidales</taxon>
        <taxon>Barnesiellaceae</taxon>
        <taxon>Coprobacter</taxon>
    </lineage>
</organism>
<dbReference type="PROSITE" id="PS51257">
    <property type="entry name" value="PROKAR_LIPOPROTEIN"/>
    <property type="match status" value="1"/>
</dbReference>
<evidence type="ECO:0000313" key="2">
    <source>
        <dbReference type="EMBL" id="HBJ07454.1"/>
    </source>
</evidence>
<comment type="caution">
    <text evidence="2">The sequence shown here is derived from an EMBL/GenBank/DDBJ whole genome shotgun (WGS) entry which is preliminary data.</text>
</comment>
<accession>A0A354LYW5</accession>
<dbReference type="Gene3D" id="2.40.128.280">
    <property type="match status" value="1"/>
</dbReference>